<name>A0A850NUM7_9PROT</name>
<dbReference type="EC" id="6.3.2.5" evidence="2"/>
<dbReference type="Pfam" id="PF02441">
    <property type="entry name" value="Flavoprotein"/>
    <property type="match status" value="1"/>
</dbReference>
<dbReference type="GO" id="GO:0071513">
    <property type="term" value="C:phosphopantothenoylcysteine decarboxylase complex"/>
    <property type="evidence" value="ECO:0007669"/>
    <property type="project" value="TreeGrafter"/>
</dbReference>
<reference evidence="2 3" key="1">
    <citation type="submission" date="2020-06" db="EMBL/GenBank/DDBJ databases">
        <title>Description of novel acetic acid bacteria.</title>
        <authorList>
            <person name="Sombolestani A."/>
        </authorList>
    </citation>
    <scope>NUCLEOTIDE SEQUENCE [LARGE SCALE GENOMIC DNA]</scope>
    <source>
        <strain evidence="2 3">LMG 26838</strain>
    </source>
</reference>
<dbReference type="InterPro" id="IPR003382">
    <property type="entry name" value="Flavoprotein"/>
</dbReference>
<feature type="domain" description="Flavoprotein" evidence="1">
    <location>
        <begin position="5"/>
        <end position="177"/>
    </location>
</feature>
<dbReference type="GO" id="GO:0004633">
    <property type="term" value="F:phosphopantothenoylcysteine decarboxylase activity"/>
    <property type="evidence" value="ECO:0007669"/>
    <property type="project" value="UniProtKB-EC"/>
</dbReference>
<dbReference type="EC" id="4.1.1.36" evidence="2"/>
<dbReference type="InterPro" id="IPR036551">
    <property type="entry name" value="Flavin_trans-like"/>
</dbReference>
<dbReference type="AlphaFoldDB" id="A0A850NUM7"/>
<dbReference type="PANTHER" id="PTHR14359">
    <property type="entry name" value="HOMO-OLIGOMERIC FLAVIN CONTAINING CYS DECARBOXYLASE FAMILY"/>
    <property type="match status" value="1"/>
</dbReference>
<protein>
    <submittedName>
        <fullName evidence="2">Bifunctional phosphopantothenoylcysteine decarboxylase/phosphopantothenate synthase</fullName>
        <ecNumber evidence="2">4.1.1.36</ecNumber>
        <ecNumber evidence="2">6.3.2.5</ecNumber>
    </submittedName>
</protein>
<evidence type="ECO:0000259" key="1">
    <source>
        <dbReference type="Pfam" id="PF02441"/>
    </source>
</evidence>
<sequence length="193" mass="20280">MAGRRVLIVISGGVAAFKALELIRLLVKRGCSVRTVLTRAGAEFVTPLSIAALSAGEVHTELFSLTEESRMGHIELSRAADLLVVCPASADILSAMATGRAHDLATTLLLATDKPVLVAPAMNVRMWLHPATTANVATLIERGVMMVGPDEGVMACNEYGPGRLAEPEAILAAIEQALEPTPAPAPLRGRRAL</sequence>
<dbReference type="EMBL" id="JABXXQ010000299">
    <property type="protein sequence ID" value="NVN31155.1"/>
    <property type="molecule type" value="Genomic_DNA"/>
</dbReference>
<keyword evidence="2" id="KW-0456">Lyase</keyword>
<dbReference type="Proteomes" id="UP000565205">
    <property type="component" value="Unassembled WGS sequence"/>
</dbReference>
<dbReference type="Gene3D" id="3.40.50.1950">
    <property type="entry name" value="Flavin prenyltransferase-like"/>
    <property type="match status" value="1"/>
</dbReference>
<dbReference type="PANTHER" id="PTHR14359:SF6">
    <property type="entry name" value="PHOSPHOPANTOTHENOYLCYSTEINE DECARBOXYLASE"/>
    <property type="match status" value="1"/>
</dbReference>
<evidence type="ECO:0000313" key="3">
    <source>
        <dbReference type="Proteomes" id="UP000565205"/>
    </source>
</evidence>
<dbReference type="GO" id="GO:0004632">
    <property type="term" value="F:phosphopantothenate--cysteine ligase activity"/>
    <property type="evidence" value="ECO:0007669"/>
    <property type="project" value="UniProtKB-EC"/>
</dbReference>
<dbReference type="GO" id="GO:0010181">
    <property type="term" value="F:FMN binding"/>
    <property type="evidence" value="ECO:0007669"/>
    <property type="project" value="TreeGrafter"/>
</dbReference>
<evidence type="ECO:0000313" key="2">
    <source>
        <dbReference type="EMBL" id="NVN31155.1"/>
    </source>
</evidence>
<accession>A0A850NUM7</accession>
<gene>
    <name evidence="2" type="ORF">HUK83_12525</name>
</gene>
<organism evidence="2 3">
    <name type="scientific">Endobacter medicaginis</name>
    <dbReference type="NCBI Taxonomy" id="1181271"/>
    <lineage>
        <taxon>Bacteria</taxon>
        <taxon>Pseudomonadati</taxon>
        <taxon>Pseudomonadota</taxon>
        <taxon>Alphaproteobacteria</taxon>
        <taxon>Acetobacterales</taxon>
        <taxon>Acetobacteraceae</taxon>
        <taxon>Endobacter</taxon>
    </lineage>
</organism>
<dbReference type="SUPFAM" id="SSF52507">
    <property type="entry name" value="Homo-oligomeric flavin-containing Cys decarboxylases, HFCD"/>
    <property type="match status" value="1"/>
</dbReference>
<proteinExistence type="predicted"/>
<comment type="caution">
    <text evidence="2">The sequence shown here is derived from an EMBL/GenBank/DDBJ whole genome shotgun (WGS) entry which is preliminary data.</text>
</comment>
<feature type="non-terminal residue" evidence="2">
    <location>
        <position position="193"/>
    </location>
</feature>
<dbReference type="GO" id="GO:0015937">
    <property type="term" value="P:coenzyme A biosynthetic process"/>
    <property type="evidence" value="ECO:0007669"/>
    <property type="project" value="TreeGrafter"/>
</dbReference>
<keyword evidence="2" id="KW-0436">Ligase</keyword>